<gene>
    <name evidence="1" type="ORF">HMF3257_00575</name>
</gene>
<protein>
    <recommendedName>
        <fullName evidence="3">Phage major capsid protein</fullName>
    </recommendedName>
</protein>
<dbReference type="AlphaFoldDB" id="A0A327NDP9"/>
<keyword evidence="2" id="KW-1185">Reference proteome</keyword>
<sequence>MASLNMAALAAALKQNVADYSMIYQEKLANGFSIKQDPLFTVIPTVDQFPLVRDSTGAIMQPGRKGTVNFTNNFLTLNNRMGILRPFKVDLQLDEVTLYAWTKMYGSIRKGTDPKDIYSFAAMDYYMSRVMARMGRDTLNIVWDGVYNAAGTGVVDIADGFKLLFAQGYATSGTGWVGDIPAANMTTAAASITQANVLSEINNLVLAIVANVDVPTEEDAQLCLDPTTFVYLQNAMSSALSNGQAIVTQTNGEYRLAALPNTKVVAKKWLKTAGKMFWTLNGNLVVITPEVPETVDAPSLSIEHVSRTINIFLDGEFGLNYIDGRYIYMNSK</sequence>
<dbReference type="RefSeq" id="WP_111340179.1">
    <property type="nucleotide sequence ID" value="NZ_QLII01000001.1"/>
</dbReference>
<reference evidence="1 2" key="1">
    <citation type="submission" date="2018-06" db="EMBL/GenBank/DDBJ databases">
        <title>Spirosoma sp. HMF3257 Genome sequencing and assembly.</title>
        <authorList>
            <person name="Kang H."/>
            <person name="Cha I."/>
            <person name="Kim H."/>
            <person name="Kang J."/>
            <person name="Joh K."/>
        </authorList>
    </citation>
    <scope>NUCLEOTIDE SEQUENCE [LARGE SCALE GENOMIC DNA]</scope>
    <source>
        <strain evidence="1 2">HMF3257</strain>
    </source>
</reference>
<evidence type="ECO:0000313" key="2">
    <source>
        <dbReference type="Proteomes" id="UP000249016"/>
    </source>
</evidence>
<evidence type="ECO:0000313" key="1">
    <source>
        <dbReference type="EMBL" id="RAI73297.1"/>
    </source>
</evidence>
<accession>A0A327NDP9</accession>
<dbReference type="Proteomes" id="UP000249016">
    <property type="component" value="Unassembled WGS sequence"/>
</dbReference>
<dbReference type="OrthoDB" id="934184at2"/>
<name>A0A327NDP9_9BACT</name>
<comment type="caution">
    <text evidence="1">The sequence shown here is derived from an EMBL/GenBank/DDBJ whole genome shotgun (WGS) entry which is preliminary data.</text>
</comment>
<organism evidence="1 2">
    <name type="scientific">Spirosoma telluris</name>
    <dbReference type="NCBI Taxonomy" id="2183553"/>
    <lineage>
        <taxon>Bacteria</taxon>
        <taxon>Pseudomonadati</taxon>
        <taxon>Bacteroidota</taxon>
        <taxon>Cytophagia</taxon>
        <taxon>Cytophagales</taxon>
        <taxon>Cytophagaceae</taxon>
        <taxon>Spirosoma</taxon>
    </lineage>
</organism>
<dbReference type="EMBL" id="QLII01000001">
    <property type="protein sequence ID" value="RAI73297.1"/>
    <property type="molecule type" value="Genomic_DNA"/>
</dbReference>
<proteinExistence type="predicted"/>
<evidence type="ECO:0008006" key="3">
    <source>
        <dbReference type="Google" id="ProtNLM"/>
    </source>
</evidence>